<dbReference type="SUPFAM" id="SSF47699">
    <property type="entry name" value="Bifunctional inhibitor/lipid-transfer protein/seed storage 2S albumin"/>
    <property type="match status" value="1"/>
</dbReference>
<dbReference type="PROSITE" id="PS00597">
    <property type="entry name" value="PLANT_LTP"/>
    <property type="match status" value="1"/>
</dbReference>
<feature type="domain" description="Bifunctional inhibitor/plant lipid transfer protein/seed storage helical" evidence="8">
    <location>
        <begin position="33"/>
        <end position="117"/>
    </location>
</feature>
<gene>
    <name evidence="9" type="ORF">DCAR_015340</name>
</gene>
<dbReference type="STRING" id="79200.A0A165W9I9"/>
<evidence type="ECO:0000256" key="5">
    <source>
        <dbReference type="ARBA" id="ARBA00023157"/>
    </source>
</evidence>
<accession>A0A165W9I9</accession>
<evidence type="ECO:0000256" key="6">
    <source>
        <dbReference type="RuleBase" id="RU000628"/>
    </source>
</evidence>
<evidence type="ECO:0000256" key="3">
    <source>
        <dbReference type="ARBA" id="ARBA00022448"/>
    </source>
</evidence>
<feature type="chain" id="PRO_5007868380" description="Non-specific lipid-transfer protein" evidence="7">
    <location>
        <begin position="31"/>
        <end position="121"/>
    </location>
</feature>
<protein>
    <recommendedName>
        <fullName evidence="2 6">Non-specific lipid-transfer protein</fullName>
    </recommendedName>
</protein>
<dbReference type="GO" id="GO:0008289">
    <property type="term" value="F:lipid binding"/>
    <property type="evidence" value="ECO:0007669"/>
    <property type="project" value="UniProtKB-KW"/>
</dbReference>
<dbReference type="Pfam" id="PF00234">
    <property type="entry name" value="Tryp_alpha_amyl"/>
    <property type="match status" value="1"/>
</dbReference>
<dbReference type="CDD" id="cd01960">
    <property type="entry name" value="nsLTP1"/>
    <property type="match status" value="1"/>
</dbReference>
<comment type="function">
    <text evidence="6">Plant non-specific lipid-transfer proteins transfer phospholipids as well as galactolipids across membranes. May play a role in wax or cutin deposition in the cell walls of expanding epidermal cells and certain secretory tissues.</text>
</comment>
<sequence>MASMTVSKAALAIIGLVALLSLSAPDAVEGLTCGQVTSSLSQCMNYLKMGGVLPPGCCSGVKSLNGMAKTPLDRKQACTCLKSVSGSIKGINYGLAAGLPGKCGISIPYKISPGTDCSKVQ</sequence>
<dbReference type="InterPro" id="IPR036312">
    <property type="entry name" value="Bifun_inhib/LTP/seed_sf"/>
</dbReference>
<organism evidence="9">
    <name type="scientific">Daucus carota subsp. sativus</name>
    <name type="common">Carrot</name>
    <dbReference type="NCBI Taxonomy" id="79200"/>
    <lineage>
        <taxon>Eukaryota</taxon>
        <taxon>Viridiplantae</taxon>
        <taxon>Streptophyta</taxon>
        <taxon>Embryophyta</taxon>
        <taxon>Tracheophyta</taxon>
        <taxon>Spermatophyta</taxon>
        <taxon>Magnoliopsida</taxon>
        <taxon>eudicotyledons</taxon>
        <taxon>Gunneridae</taxon>
        <taxon>Pentapetalae</taxon>
        <taxon>asterids</taxon>
        <taxon>campanulids</taxon>
        <taxon>Apiales</taxon>
        <taxon>Apiaceae</taxon>
        <taxon>Apioideae</taxon>
        <taxon>Scandiceae</taxon>
        <taxon>Daucinae</taxon>
        <taxon>Daucus</taxon>
        <taxon>Daucus sect. Daucus</taxon>
    </lineage>
</organism>
<evidence type="ECO:0000256" key="4">
    <source>
        <dbReference type="ARBA" id="ARBA00023121"/>
    </source>
</evidence>
<dbReference type="KEGG" id="dcr:108216716"/>
<dbReference type="OMA" id="MHAFICA"/>
<evidence type="ECO:0000256" key="2">
    <source>
        <dbReference type="ARBA" id="ARBA00017183"/>
    </source>
</evidence>
<dbReference type="AlphaFoldDB" id="A0A165W9I9"/>
<keyword evidence="7" id="KW-0732">Signal</keyword>
<dbReference type="PRINTS" id="PR00382">
    <property type="entry name" value="LIPIDTRNSFER"/>
</dbReference>
<keyword evidence="3 6" id="KW-0813">Transport</keyword>
<dbReference type="Gramene" id="KZM97298">
    <property type="protein sequence ID" value="KZM97298"/>
    <property type="gene ID" value="DCAR_015340"/>
</dbReference>
<dbReference type="EMBL" id="LNRQ01000004">
    <property type="protein sequence ID" value="KZM97298.1"/>
    <property type="molecule type" value="Genomic_DNA"/>
</dbReference>
<dbReference type="InterPro" id="IPR000528">
    <property type="entry name" value="Plant_nsLTP"/>
</dbReference>
<evidence type="ECO:0000313" key="9">
    <source>
        <dbReference type="EMBL" id="KZM97298.1"/>
    </source>
</evidence>
<evidence type="ECO:0000259" key="8">
    <source>
        <dbReference type="SMART" id="SM00499"/>
    </source>
</evidence>
<comment type="similarity">
    <text evidence="1 6">Belongs to the plant LTP family.</text>
</comment>
<feature type="signal peptide" evidence="7">
    <location>
        <begin position="1"/>
        <end position="30"/>
    </location>
</feature>
<dbReference type="PANTHER" id="PTHR33076">
    <property type="entry name" value="NON-SPECIFIC LIPID-TRANSFER PROTEIN 2-RELATED"/>
    <property type="match status" value="1"/>
</dbReference>
<dbReference type="OrthoDB" id="1890443at2759"/>
<keyword evidence="5" id="KW-1015">Disulfide bond</keyword>
<name>A0A165W9I9_DAUCS</name>
<proteinExistence type="inferred from homology"/>
<evidence type="ECO:0000256" key="7">
    <source>
        <dbReference type="SAM" id="SignalP"/>
    </source>
</evidence>
<reference evidence="9" key="1">
    <citation type="journal article" date="2016" name="Nat. Genet.">
        <title>A high-quality carrot genome assembly provides new insights into carotenoid accumulation and asterid genome evolution.</title>
        <authorList>
            <person name="Iorizzo M."/>
            <person name="Ellison S."/>
            <person name="Senalik D."/>
            <person name="Zeng P."/>
            <person name="Satapoomin P."/>
            <person name="Huang J."/>
            <person name="Bowman M."/>
            <person name="Iovene M."/>
            <person name="Sanseverino W."/>
            <person name="Cavagnaro P."/>
            <person name="Yildiz M."/>
            <person name="Macko-Podgorni A."/>
            <person name="Moranska E."/>
            <person name="Grzebelus E."/>
            <person name="Grzebelus D."/>
            <person name="Ashrafi H."/>
            <person name="Zheng Z."/>
            <person name="Cheng S."/>
            <person name="Spooner D."/>
            <person name="Van Deynze A."/>
            <person name="Simon P."/>
        </authorList>
    </citation>
    <scope>NUCLEOTIDE SEQUENCE [LARGE SCALE GENOMIC DNA]</scope>
    <source>
        <tissue evidence="9">Leaf</tissue>
    </source>
</reference>
<evidence type="ECO:0000256" key="1">
    <source>
        <dbReference type="ARBA" id="ARBA00009748"/>
    </source>
</evidence>
<dbReference type="SMART" id="SM00499">
    <property type="entry name" value="AAI"/>
    <property type="match status" value="1"/>
</dbReference>
<dbReference type="InterPro" id="IPR016140">
    <property type="entry name" value="Bifunc_inhib/LTP/seed_store"/>
</dbReference>
<comment type="caution">
    <text evidence="9">The sequence shown here is derived from an EMBL/GenBank/DDBJ whole genome shotgun (WGS) entry which is preliminary data.</text>
</comment>
<keyword evidence="4 6" id="KW-0446">Lipid-binding</keyword>
<dbReference type="GO" id="GO:0006869">
    <property type="term" value="P:lipid transport"/>
    <property type="evidence" value="ECO:0007669"/>
    <property type="project" value="InterPro"/>
</dbReference>
<dbReference type="FunFam" id="1.10.110.10:FF:000002">
    <property type="entry name" value="Non-specific lipid-transfer protein"/>
    <property type="match status" value="1"/>
</dbReference>
<dbReference type="Gene3D" id="1.10.110.10">
    <property type="entry name" value="Plant lipid-transfer and hydrophobic proteins"/>
    <property type="match status" value="1"/>
</dbReference>